<comment type="subcellular location">
    <subcellularLocation>
        <location evidence="1">Membrane</location>
        <topology evidence="1">Multi-pass membrane protein</topology>
    </subcellularLocation>
</comment>
<evidence type="ECO:0000256" key="1">
    <source>
        <dbReference type="ARBA" id="ARBA00004141"/>
    </source>
</evidence>
<reference evidence="7 8" key="1">
    <citation type="submission" date="2021-04" db="EMBL/GenBank/DDBJ databases">
        <title>Whole-genome sequencing of Saccharopolyspora endophytica KCTC 19397.</title>
        <authorList>
            <person name="Ay H."/>
            <person name="Saygin H."/>
            <person name="Sahin N."/>
        </authorList>
    </citation>
    <scope>NUCLEOTIDE SEQUENCE [LARGE SCALE GENOMIC DNA]</scope>
    <source>
        <strain evidence="7 8">KCTC 19397</strain>
    </source>
</reference>
<feature type="transmembrane region" description="Helical" evidence="5">
    <location>
        <begin position="21"/>
        <end position="40"/>
    </location>
</feature>
<keyword evidence="3 5" id="KW-1133">Transmembrane helix</keyword>
<proteinExistence type="predicted"/>
<dbReference type="EMBL" id="JAGPXE010000017">
    <property type="protein sequence ID" value="MBQ0928203.1"/>
    <property type="molecule type" value="Genomic_DNA"/>
</dbReference>
<evidence type="ECO:0000256" key="3">
    <source>
        <dbReference type="ARBA" id="ARBA00022989"/>
    </source>
</evidence>
<protein>
    <submittedName>
        <fullName evidence="7">TM2 domain-containing protein</fullName>
    </submittedName>
</protein>
<sequence>MTVSPDQQQLMRYQAQARSPVAAYLMLAVFGVLGVHRFYVDREGTGIAQLVLTLTLVGLPVTLVWVLVDAFLLHRYITEWNLDLVQRLSTAEQPLNV</sequence>
<keyword evidence="2 5" id="KW-0812">Transmembrane</keyword>
<feature type="transmembrane region" description="Helical" evidence="5">
    <location>
        <begin position="46"/>
        <end position="68"/>
    </location>
</feature>
<organism evidence="7 8">
    <name type="scientific">Saccharopolyspora endophytica</name>
    <dbReference type="NCBI Taxonomy" id="543886"/>
    <lineage>
        <taxon>Bacteria</taxon>
        <taxon>Bacillati</taxon>
        <taxon>Actinomycetota</taxon>
        <taxon>Actinomycetes</taxon>
        <taxon>Pseudonocardiales</taxon>
        <taxon>Pseudonocardiaceae</taxon>
        <taxon>Saccharopolyspora</taxon>
    </lineage>
</organism>
<accession>A0ABS5DPM2</accession>
<evidence type="ECO:0000313" key="8">
    <source>
        <dbReference type="Proteomes" id="UP000674084"/>
    </source>
</evidence>
<dbReference type="RefSeq" id="WP_210973220.1">
    <property type="nucleotide sequence ID" value="NZ_JAGPXE010000017.1"/>
</dbReference>
<dbReference type="Proteomes" id="UP000674084">
    <property type="component" value="Unassembled WGS sequence"/>
</dbReference>
<evidence type="ECO:0000259" key="6">
    <source>
        <dbReference type="Pfam" id="PF05154"/>
    </source>
</evidence>
<keyword evidence="8" id="KW-1185">Reference proteome</keyword>
<dbReference type="Pfam" id="PF05154">
    <property type="entry name" value="TM2"/>
    <property type="match status" value="1"/>
</dbReference>
<evidence type="ECO:0000256" key="2">
    <source>
        <dbReference type="ARBA" id="ARBA00022692"/>
    </source>
</evidence>
<dbReference type="InterPro" id="IPR007829">
    <property type="entry name" value="TM2"/>
</dbReference>
<keyword evidence="4 5" id="KW-0472">Membrane</keyword>
<evidence type="ECO:0000313" key="7">
    <source>
        <dbReference type="EMBL" id="MBQ0928203.1"/>
    </source>
</evidence>
<feature type="domain" description="TM2" evidence="6">
    <location>
        <begin position="18"/>
        <end position="71"/>
    </location>
</feature>
<evidence type="ECO:0000256" key="4">
    <source>
        <dbReference type="ARBA" id="ARBA00023136"/>
    </source>
</evidence>
<gene>
    <name evidence="7" type="ORF">KBO27_30040</name>
</gene>
<comment type="caution">
    <text evidence="7">The sequence shown here is derived from an EMBL/GenBank/DDBJ whole genome shotgun (WGS) entry which is preliminary data.</text>
</comment>
<evidence type="ECO:0000256" key="5">
    <source>
        <dbReference type="SAM" id="Phobius"/>
    </source>
</evidence>
<name>A0ABS5DPM2_9PSEU</name>